<dbReference type="EMBL" id="HG739095">
    <property type="protein sequence ID" value="CDP03704.1"/>
    <property type="molecule type" value="Genomic_DNA"/>
</dbReference>
<gene>
    <name evidence="1" type="ORF">GSCOC_T00016163001</name>
</gene>
<dbReference type="Gramene" id="CDP03704">
    <property type="protein sequence ID" value="CDP03704"/>
    <property type="gene ID" value="GSCOC_T00016163001"/>
</dbReference>
<keyword evidence="2" id="KW-1185">Reference proteome</keyword>
<dbReference type="InParanoid" id="A0A068U6D3"/>
<evidence type="ECO:0000313" key="1">
    <source>
        <dbReference type="EMBL" id="CDP03704.1"/>
    </source>
</evidence>
<proteinExistence type="predicted"/>
<evidence type="ECO:0000313" key="2">
    <source>
        <dbReference type="Proteomes" id="UP000295252"/>
    </source>
</evidence>
<sequence length="55" mass="6395">MFEFVLSWMDGWLVCEWLVFVRFKCLNWMLENELGCGARWNGSGIPQHSAASGER</sequence>
<reference evidence="2" key="1">
    <citation type="journal article" date="2014" name="Science">
        <title>The coffee genome provides insight into the convergent evolution of caffeine biosynthesis.</title>
        <authorList>
            <person name="Denoeud F."/>
            <person name="Carretero-Paulet L."/>
            <person name="Dereeper A."/>
            <person name="Droc G."/>
            <person name="Guyot R."/>
            <person name="Pietrella M."/>
            <person name="Zheng C."/>
            <person name="Alberti A."/>
            <person name="Anthony F."/>
            <person name="Aprea G."/>
            <person name="Aury J.M."/>
            <person name="Bento P."/>
            <person name="Bernard M."/>
            <person name="Bocs S."/>
            <person name="Campa C."/>
            <person name="Cenci A."/>
            <person name="Combes M.C."/>
            <person name="Crouzillat D."/>
            <person name="Da Silva C."/>
            <person name="Daddiego L."/>
            <person name="De Bellis F."/>
            <person name="Dussert S."/>
            <person name="Garsmeur O."/>
            <person name="Gayraud T."/>
            <person name="Guignon V."/>
            <person name="Jahn K."/>
            <person name="Jamilloux V."/>
            <person name="Joet T."/>
            <person name="Labadie K."/>
            <person name="Lan T."/>
            <person name="Leclercq J."/>
            <person name="Lepelley M."/>
            <person name="Leroy T."/>
            <person name="Li L.T."/>
            <person name="Librado P."/>
            <person name="Lopez L."/>
            <person name="Munoz A."/>
            <person name="Noel B."/>
            <person name="Pallavicini A."/>
            <person name="Perrotta G."/>
            <person name="Poncet V."/>
            <person name="Pot D."/>
            <person name="Priyono X."/>
            <person name="Rigoreau M."/>
            <person name="Rouard M."/>
            <person name="Rozas J."/>
            <person name="Tranchant-Dubreuil C."/>
            <person name="VanBuren R."/>
            <person name="Zhang Q."/>
            <person name="Andrade A.C."/>
            <person name="Argout X."/>
            <person name="Bertrand B."/>
            <person name="de Kochko A."/>
            <person name="Graziosi G."/>
            <person name="Henry R.J."/>
            <person name="Jayarama X."/>
            <person name="Ming R."/>
            <person name="Nagai C."/>
            <person name="Rounsley S."/>
            <person name="Sankoff D."/>
            <person name="Giuliano G."/>
            <person name="Albert V.A."/>
            <person name="Wincker P."/>
            <person name="Lashermes P."/>
        </authorList>
    </citation>
    <scope>NUCLEOTIDE SEQUENCE [LARGE SCALE GENOMIC DNA]</scope>
    <source>
        <strain evidence="2">cv. DH200-94</strain>
    </source>
</reference>
<accession>A0A068U6D3</accession>
<name>A0A068U6D3_COFCA</name>
<dbReference type="AlphaFoldDB" id="A0A068U6D3"/>
<organism evidence="1 2">
    <name type="scientific">Coffea canephora</name>
    <name type="common">Robusta coffee</name>
    <dbReference type="NCBI Taxonomy" id="49390"/>
    <lineage>
        <taxon>Eukaryota</taxon>
        <taxon>Viridiplantae</taxon>
        <taxon>Streptophyta</taxon>
        <taxon>Embryophyta</taxon>
        <taxon>Tracheophyta</taxon>
        <taxon>Spermatophyta</taxon>
        <taxon>Magnoliopsida</taxon>
        <taxon>eudicotyledons</taxon>
        <taxon>Gunneridae</taxon>
        <taxon>Pentapetalae</taxon>
        <taxon>asterids</taxon>
        <taxon>lamiids</taxon>
        <taxon>Gentianales</taxon>
        <taxon>Rubiaceae</taxon>
        <taxon>Ixoroideae</taxon>
        <taxon>Gardenieae complex</taxon>
        <taxon>Bertiereae - Coffeeae clade</taxon>
        <taxon>Coffeeae</taxon>
        <taxon>Coffea</taxon>
    </lineage>
</organism>
<protein>
    <submittedName>
        <fullName evidence="1">Uncharacterized protein</fullName>
    </submittedName>
</protein>
<dbReference type="Proteomes" id="UP000295252">
    <property type="component" value="Chromosome I"/>
</dbReference>